<dbReference type="Proteomes" id="UP000238083">
    <property type="component" value="Unassembled WGS sequence"/>
</dbReference>
<dbReference type="CDD" id="cd05233">
    <property type="entry name" value="SDR_c"/>
    <property type="match status" value="1"/>
</dbReference>
<dbReference type="PRINTS" id="PR00081">
    <property type="entry name" value="GDHRDH"/>
</dbReference>
<dbReference type="OrthoDB" id="3208554at2"/>
<dbReference type="InterPro" id="IPR002347">
    <property type="entry name" value="SDR_fam"/>
</dbReference>
<dbReference type="PANTHER" id="PTHR42760:SF133">
    <property type="entry name" value="3-OXOACYL-[ACYL-CARRIER-PROTEIN] REDUCTASE"/>
    <property type="match status" value="1"/>
</dbReference>
<reference evidence="4 5" key="1">
    <citation type="submission" date="2018-03" db="EMBL/GenBank/DDBJ databases">
        <title>Genomic Encyclopedia of Archaeal and Bacterial Type Strains, Phase II (KMG-II): from individual species to whole genera.</title>
        <authorList>
            <person name="Goeker M."/>
        </authorList>
    </citation>
    <scope>NUCLEOTIDE SEQUENCE [LARGE SCALE GENOMIC DNA]</scope>
    <source>
        <strain evidence="4 5">DSM 19711</strain>
    </source>
</reference>
<protein>
    <submittedName>
        <fullName evidence="4">NADP-dependent 3-hydroxy acid dehydrogenase YdfG</fullName>
    </submittedName>
</protein>
<dbReference type="RefSeq" id="WP_106212513.1">
    <property type="nucleotide sequence ID" value="NZ_PVZF01000008.1"/>
</dbReference>
<dbReference type="EMBL" id="PVZF01000008">
    <property type="protein sequence ID" value="PRY13604.1"/>
    <property type="molecule type" value="Genomic_DNA"/>
</dbReference>
<dbReference type="GO" id="GO:0016616">
    <property type="term" value="F:oxidoreductase activity, acting on the CH-OH group of donors, NAD or NADP as acceptor"/>
    <property type="evidence" value="ECO:0007669"/>
    <property type="project" value="TreeGrafter"/>
</dbReference>
<evidence type="ECO:0000256" key="2">
    <source>
        <dbReference type="ARBA" id="ARBA00023002"/>
    </source>
</evidence>
<dbReference type="Gene3D" id="3.40.50.720">
    <property type="entry name" value="NAD(P)-binding Rossmann-like Domain"/>
    <property type="match status" value="1"/>
</dbReference>
<dbReference type="Pfam" id="PF13561">
    <property type="entry name" value="adh_short_C2"/>
    <property type="match status" value="1"/>
</dbReference>
<evidence type="ECO:0000313" key="5">
    <source>
        <dbReference type="Proteomes" id="UP000238083"/>
    </source>
</evidence>
<proteinExistence type="inferred from homology"/>
<feature type="region of interest" description="Disordered" evidence="3">
    <location>
        <begin position="172"/>
        <end position="191"/>
    </location>
</feature>
<evidence type="ECO:0000256" key="1">
    <source>
        <dbReference type="ARBA" id="ARBA00006484"/>
    </source>
</evidence>
<feature type="compositionally biased region" description="Basic and acidic residues" evidence="3">
    <location>
        <begin position="178"/>
        <end position="187"/>
    </location>
</feature>
<dbReference type="PANTHER" id="PTHR42760">
    <property type="entry name" value="SHORT-CHAIN DEHYDROGENASES/REDUCTASES FAMILY MEMBER"/>
    <property type="match status" value="1"/>
</dbReference>
<keyword evidence="2" id="KW-0560">Oxidoreductase</keyword>
<dbReference type="SUPFAM" id="SSF51735">
    <property type="entry name" value="NAD(P)-binding Rossmann-fold domains"/>
    <property type="match status" value="1"/>
</dbReference>
<comment type="caution">
    <text evidence="4">The sequence shown here is derived from an EMBL/GenBank/DDBJ whole genome shotgun (WGS) entry which is preliminary data.</text>
</comment>
<sequence>MDLGFEGRVVVVAGGRGYIGRAVVDRLRAEGAVVVVASREPGEGGVALDLVDPASVDAAVRRVLDEHGRIDGLVVTAAPSARTLDPAKNSDPEQILTALDAKALGFLRLAAAVTPAMREAGYGRIVGVSGQNAYLTGNTTGAVRNAALVIVAKNLADELAGTGVAVNTVNPGPVVDDPSARVPEHGPGESSPQQIADLVAFLVSPLSAVSGEAVAIGHRVRGVTAF</sequence>
<dbReference type="InterPro" id="IPR036291">
    <property type="entry name" value="NAD(P)-bd_dom_sf"/>
</dbReference>
<accession>A0A2T0R254</accession>
<organism evidence="4 5">
    <name type="scientific">Kineococcus rhizosphaerae</name>
    <dbReference type="NCBI Taxonomy" id="559628"/>
    <lineage>
        <taxon>Bacteria</taxon>
        <taxon>Bacillati</taxon>
        <taxon>Actinomycetota</taxon>
        <taxon>Actinomycetes</taxon>
        <taxon>Kineosporiales</taxon>
        <taxon>Kineosporiaceae</taxon>
        <taxon>Kineococcus</taxon>
    </lineage>
</organism>
<comment type="similarity">
    <text evidence="1">Belongs to the short-chain dehydrogenases/reductases (SDR) family.</text>
</comment>
<dbReference type="AlphaFoldDB" id="A0A2T0R254"/>
<name>A0A2T0R254_9ACTN</name>
<evidence type="ECO:0000313" key="4">
    <source>
        <dbReference type="EMBL" id="PRY13604.1"/>
    </source>
</evidence>
<keyword evidence="5" id="KW-1185">Reference proteome</keyword>
<evidence type="ECO:0000256" key="3">
    <source>
        <dbReference type="SAM" id="MobiDB-lite"/>
    </source>
</evidence>
<gene>
    <name evidence="4" type="ORF">CLV37_108275</name>
</gene>